<evidence type="ECO:0000259" key="9">
    <source>
        <dbReference type="Pfam" id="PF24833"/>
    </source>
</evidence>
<evidence type="ECO:0000256" key="1">
    <source>
        <dbReference type="ARBA" id="ARBA00004182"/>
    </source>
</evidence>
<evidence type="ECO:0000256" key="7">
    <source>
        <dbReference type="SAM" id="Phobius"/>
    </source>
</evidence>
<keyword evidence="3" id="KW-0946">Virion</keyword>
<dbReference type="Gene3D" id="2.30.29.130">
    <property type="match status" value="1"/>
</dbReference>
<feature type="domain" description="Spike glycoprotein fusion" evidence="8">
    <location>
        <begin position="100"/>
        <end position="199"/>
    </location>
</feature>
<comment type="subcellular location">
    <subcellularLocation>
        <location evidence="1">Virion membrane</location>
    </subcellularLocation>
</comment>
<evidence type="ECO:0000256" key="6">
    <source>
        <dbReference type="SAM" id="MobiDB-lite"/>
    </source>
</evidence>
<dbReference type="GO" id="GO:0019031">
    <property type="term" value="C:viral envelope"/>
    <property type="evidence" value="ECO:0007669"/>
    <property type="project" value="InterPro"/>
</dbReference>
<keyword evidence="5" id="KW-0325">Glycoprotein</keyword>
<evidence type="ECO:0000259" key="8">
    <source>
        <dbReference type="Pfam" id="PF00974"/>
    </source>
</evidence>
<evidence type="ECO:0000256" key="3">
    <source>
        <dbReference type="ARBA" id="ARBA00022844"/>
    </source>
</evidence>
<accession>A0AB38ZKA7</accession>
<dbReference type="GO" id="GO:0055036">
    <property type="term" value="C:virion membrane"/>
    <property type="evidence" value="ECO:0007669"/>
    <property type="project" value="UniProtKB-SubCell"/>
</dbReference>
<dbReference type="Pfam" id="PF24833">
    <property type="entry name" value="Rhabdo_glycop_CD"/>
    <property type="match status" value="1"/>
</dbReference>
<feature type="transmembrane region" description="Helical" evidence="7">
    <location>
        <begin position="521"/>
        <end position="539"/>
    </location>
</feature>
<reference evidence="10" key="2">
    <citation type="submission" date="2024-01" db="EMBL/GenBank/DDBJ databases">
        <authorList>
            <person name="Zhang X.-A."/>
            <person name="Zhang J.-T."/>
            <person name="Hu Z.-Y."/>
            <person name="Liu W."/>
        </authorList>
    </citation>
    <scope>NUCLEOTIDE SEQUENCE</scope>
    <source>
        <strain evidence="10">Rhabd_1</strain>
    </source>
</reference>
<evidence type="ECO:0000256" key="2">
    <source>
        <dbReference type="ARBA" id="ARBA00022729"/>
    </source>
</evidence>
<keyword evidence="4 7" id="KW-0472">Membrane</keyword>
<dbReference type="Pfam" id="PF00974">
    <property type="entry name" value="Rhabdo_glycop_FD"/>
    <property type="match status" value="1"/>
</dbReference>
<proteinExistence type="predicted"/>
<dbReference type="InterPro" id="IPR001903">
    <property type="entry name" value="Rhabdo_glycop_FD"/>
</dbReference>
<reference evidence="10" key="1">
    <citation type="journal article" date="2024" name="NPJ Biofilms Microbiomes">
        <title>Decoding the RNA viromes in shrew lungs along the eastern coast of China.</title>
        <authorList>
            <person name="Zhang J.T."/>
            <person name="Hu Z.Y."/>
            <person name="Tang F."/>
            <person name="Liu Y.T."/>
            <person name="Tan W.L."/>
            <person name="Ma X.F."/>
            <person name="Zhang Y.F."/>
            <person name="Si G.Q."/>
            <person name="Zhang L."/>
            <person name="Zhang M.Q."/>
            <person name="Peng C."/>
            <person name="Fu B.K."/>
            <person name="Fang L.Q."/>
            <person name="Zhang X.A."/>
            <person name="Liu W."/>
        </authorList>
    </citation>
    <scope>NUCLEOTIDE SEQUENCE</scope>
    <source>
        <strain evidence="10">Rhabd_1</strain>
    </source>
</reference>
<evidence type="ECO:0000256" key="4">
    <source>
        <dbReference type="ARBA" id="ARBA00023136"/>
    </source>
</evidence>
<feature type="compositionally biased region" description="Basic and acidic residues" evidence="6">
    <location>
        <begin position="550"/>
        <end position="566"/>
    </location>
</feature>
<keyword evidence="2" id="KW-0732">Signal</keyword>
<dbReference type="EMBL" id="PP272765">
    <property type="protein sequence ID" value="WZI33526.1"/>
    <property type="molecule type" value="Viral_cRNA"/>
</dbReference>
<evidence type="ECO:0000256" key="5">
    <source>
        <dbReference type="ARBA" id="ARBA00023180"/>
    </source>
</evidence>
<keyword evidence="7" id="KW-0812">Transmembrane</keyword>
<keyword evidence="7" id="KW-1133">Transmembrane helix</keyword>
<feature type="domain" description="Spike glycoprotein G central" evidence="9">
    <location>
        <begin position="310"/>
        <end position="421"/>
    </location>
</feature>
<sequence>MELPALWITLINICLILASPIVRPTPKQKSMVYNSPVATNFDEHYHSPPLVLPIQNEREWKPANLSTIHCPDSSHLGPDEHRTIETWLVSRPKEQIKNQIKGYLCHKARWITRCEYTWYFSKTVSRKIEPLPPIELECKEAFSKKEEGLLLRKGFPPAECYWAGTNDEYYDQVDVSDHPATYDPYKDGVTDSVFIGGQCKKRVCETVHDSTLWIEVGTDSRPPACTFDEEEQLELVSGIKGAGGAKQKVQHSVFVVGTNYPFMDAKGACKFRYCGKDGMLLQNGLWFNILHTIRADGESEVGFWAALQPCSGDRTIGVLGEEFEIEALEATIEDILWDLECFKTLEDIIHHKRISLLDLFRLSRLTPGVGPAYTIKGETLFSKEVDYVKAVKISDVEEPSASCAAHYTKSNGGSGCIKYTDFDSDGERKGHVMNGIMVIDGKVKLPHQRFHLRRWDPEFILKHSIHKVQHPVLGNLTTKIHDSIEEGLIKDHSANAGEVIGGWVQVATSKVSWFFKEIEKFVLAFVITLILILLFLMCMKMKKKEPRKSKHDESSGDEMVTKNEVF</sequence>
<name>A0AB38ZKA7_9RHAB</name>
<organism evidence="10">
    <name type="scientific">Suncus murinus rhabdovirus</name>
    <dbReference type="NCBI Taxonomy" id="3139574"/>
    <lineage>
        <taxon>Viruses</taxon>
        <taxon>Riboviria</taxon>
        <taxon>Orthornavirae</taxon>
        <taxon>Negarnaviricota</taxon>
        <taxon>Haploviricotina</taxon>
        <taxon>Monjiviricetes</taxon>
        <taxon>Mononegavirales</taxon>
        <taxon>Rhabdoviridae</taxon>
    </lineage>
</organism>
<dbReference type="InterPro" id="IPR055447">
    <property type="entry name" value="Rhabdo_glycop_CD"/>
</dbReference>
<dbReference type="SUPFAM" id="SSF161008">
    <property type="entry name" value="Viral glycoprotein ectodomain-like"/>
    <property type="match status" value="1"/>
</dbReference>
<evidence type="ECO:0000313" key="10">
    <source>
        <dbReference type="EMBL" id="WZI33526.1"/>
    </source>
</evidence>
<feature type="region of interest" description="Disordered" evidence="6">
    <location>
        <begin position="546"/>
        <end position="566"/>
    </location>
</feature>
<protein>
    <submittedName>
        <fullName evidence="10">Glycoprotein</fullName>
    </submittedName>
</protein>